<proteinExistence type="predicted"/>
<protein>
    <submittedName>
        <fullName evidence="1">Uncharacterized protein</fullName>
    </submittedName>
</protein>
<name>A0A0A8Y7P1_ARUDO</name>
<reference evidence="1" key="1">
    <citation type="submission" date="2014-09" db="EMBL/GenBank/DDBJ databases">
        <authorList>
            <person name="Magalhaes I.L.F."/>
            <person name="Oliveira U."/>
            <person name="Santos F.R."/>
            <person name="Vidigal T.H.D.A."/>
            <person name="Brescovit A.D."/>
            <person name="Santos A.J."/>
        </authorList>
    </citation>
    <scope>NUCLEOTIDE SEQUENCE</scope>
    <source>
        <tissue evidence="1">Shoot tissue taken approximately 20 cm above the soil surface</tissue>
    </source>
</reference>
<accession>A0A0A8Y7P1</accession>
<dbReference type="AlphaFoldDB" id="A0A0A8Y7P1"/>
<dbReference type="EMBL" id="GBRH01278188">
    <property type="protein sequence ID" value="JAD19707.1"/>
    <property type="molecule type" value="Transcribed_RNA"/>
</dbReference>
<reference evidence="1" key="2">
    <citation type="journal article" date="2015" name="Data Brief">
        <title>Shoot transcriptome of the giant reed, Arundo donax.</title>
        <authorList>
            <person name="Barrero R.A."/>
            <person name="Guerrero F.D."/>
            <person name="Moolhuijzen P."/>
            <person name="Goolsby J.A."/>
            <person name="Tidwell J."/>
            <person name="Bellgard S.E."/>
            <person name="Bellgard M.I."/>
        </authorList>
    </citation>
    <scope>NUCLEOTIDE SEQUENCE</scope>
    <source>
        <tissue evidence="1">Shoot tissue taken approximately 20 cm above the soil surface</tissue>
    </source>
</reference>
<organism evidence="1">
    <name type="scientific">Arundo donax</name>
    <name type="common">Giant reed</name>
    <name type="synonym">Donax arundinaceus</name>
    <dbReference type="NCBI Taxonomy" id="35708"/>
    <lineage>
        <taxon>Eukaryota</taxon>
        <taxon>Viridiplantae</taxon>
        <taxon>Streptophyta</taxon>
        <taxon>Embryophyta</taxon>
        <taxon>Tracheophyta</taxon>
        <taxon>Spermatophyta</taxon>
        <taxon>Magnoliopsida</taxon>
        <taxon>Liliopsida</taxon>
        <taxon>Poales</taxon>
        <taxon>Poaceae</taxon>
        <taxon>PACMAD clade</taxon>
        <taxon>Arundinoideae</taxon>
        <taxon>Arundineae</taxon>
        <taxon>Arundo</taxon>
    </lineage>
</organism>
<evidence type="ECO:0000313" key="1">
    <source>
        <dbReference type="EMBL" id="JAD19707.1"/>
    </source>
</evidence>
<sequence>MCAKWCRGGSFLGVPRCKKSWGRADRLHGFQCAHHVCRLARP</sequence>